<protein>
    <recommendedName>
        <fullName evidence="5">AMP-dependent synthetase/ligase domain-containing protein</fullName>
    </recommendedName>
</protein>
<dbReference type="RefSeq" id="XP_016631205.1">
    <property type="nucleotide sequence ID" value="XM_016777695.1"/>
</dbReference>
<dbReference type="Pfam" id="PF00501">
    <property type="entry name" value="AMP-binding"/>
    <property type="match status" value="1"/>
</dbReference>
<dbReference type="InterPro" id="IPR045851">
    <property type="entry name" value="AMP-bd_C_sf"/>
</dbReference>
<evidence type="ECO:0000259" key="2">
    <source>
        <dbReference type="Pfam" id="PF13193"/>
    </source>
</evidence>
<dbReference type="Pfam" id="PF13193">
    <property type="entry name" value="AMP-binding_C"/>
    <property type="match status" value="1"/>
</dbReference>
<dbReference type="GeneID" id="27712942"/>
<dbReference type="GO" id="GO:0006631">
    <property type="term" value="P:fatty acid metabolic process"/>
    <property type="evidence" value="ECO:0007669"/>
    <property type="project" value="TreeGrafter"/>
</dbReference>
<keyword evidence="4" id="KW-1185">Reference proteome</keyword>
<dbReference type="SUPFAM" id="SSF56801">
    <property type="entry name" value="Acetyl-CoA synthetase-like"/>
    <property type="match status" value="1"/>
</dbReference>
<dbReference type="STRING" id="1442371.A0A0D2JUB5"/>
<sequence length="325" mass="35712">MTSINRGSYLVFPNDVFDARATLKAILDEKCTGFNGVPTMFGAVLEEARKRNLISAKVRTGISSGAPVPSSLMQDFKQVFDMPDFTIIYGLTETTGAVFMTSPEDNSPHKLRTVGTICAHTSAKVIGPGGDILPRGVRGELCIAGYSIMKGYFRNSEKTNETLITDGNGLTWLHTGDEATLDGQGYCRITGRLKDIIIRGGENIYPTEIEERLSEHPAIAQSSVVGLEDDRYQEIVAAFVEQRLSTKRPTDEELSEWVRQTLGRHKTPTRFLWIGEIGSSCFSGHHGNETGLATFPTTASGKIKKAELRKFGNAWLTKEKRGAKM</sequence>
<evidence type="ECO:0000259" key="1">
    <source>
        <dbReference type="Pfam" id="PF00501"/>
    </source>
</evidence>
<evidence type="ECO:0000313" key="4">
    <source>
        <dbReference type="Proteomes" id="UP000053411"/>
    </source>
</evidence>
<dbReference type="Gene3D" id="3.40.50.12780">
    <property type="entry name" value="N-terminal domain of ligase-like"/>
    <property type="match status" value="1"/>
</dbReference>
<dbReference type="InterPro" id="IPR042099">
    <property type="entry name" value="ANL_N_sf"/>
</dbReference>
<dbReference type="InterPro" id="IPR025110">
    <property type="entry name" value="AMP-bd_C"/>
</dbReference>
<accession>A0A0D2JUB5</accession>
<dbReference type="OrthoDB" id="10253115at2759"/>
<reference evidence="3 4" key="1">
    <citation type="submission" date="2015-01" db="EMBL/GenBank/DDBJ databases">
        <title>The Genome Sequence of Fonsecaea multimorphosa CBS 102226.</title>
        <authorList>
            <consortium name="The Broad Institute Genomics Platform"/>
            <person name="Cuomo C."/>
            <person name="de Hoog S."/>
            <person name="Gorbushina A."/>
            <person name="Stielow B."/>
            <person name="Teixiera M."/>
            <person name="Abouelleil A."/>
            <person name="Chapman S.B."/>
            <person name="Priest M."/>
            <person name="Young S.K."/>
            <person name="Wortman J."/>
            <person name="Nusbaum C."/>
            <person name="Birren B."/>
        </authorList>
    </citation>
    <scope>NUCLEOTIDE SEQUENCE [LARGE SCALE GENOMIC DNA]</scope>
    <source>
        <strain evidence="3 4">CBS 102226</strain>
    </source>
</reference>
<dbReference type="EMBL" id="KN848075">
    <property type="protein sequence ID" value="KIX97082.1"/>
    <property type="molecule type" value="Genomic_DNA"/>
</dbReference>
<feature type="domain" description="AMP-dependent synthetase/ligase" evidence="1">
    <location>
        <begin position="4"/>
        <end position="153"/>
    </location>
</feature>
<dbReference type="Proteomes" id="UP000053411">
    <property type="component" value="Unassembled WGS sequence"/>
</dbReference>
<proteinExistence type="predicted"/>
<dbReference type="PANTHER" id="PTHR43201:SF6">
    <property type="entry name" value="ACYL COA SYNTHETASE (EUROFUNG)"/>
    <property type="match status" value="1"/>
</dbReference>
<evidence type="ECO:0008006" key="5">
    <source>
        <dbReference type="Google" id="ProtNLM"/>
    </source>
</evidence>
<dbReference type="Gene3D" id="3.30.300.30">
    <property type="match status" value="1"/>
</dbReference>
<feature type="domain" description="AMP-binding enzyme C-terminal" evidence="2">
    <location>
        <begin position="208"/>
        <end position="272"/>
    </location>
</feature>
<dbReference type="VEuPathDB" id="FungiDB:Z520_07196"/>
<dbReference type="PANTHER" id="PTHR43201">
    <property type="entry name" value="ACYL-COA SYNTHETASE"/>
    <property type="match status" value="1"/>
</dbReference>
<dbReference type="InterPro" id="IPR000873">
    <property type="entry name" value="AMP-dep_synth/lig_dom"/>
</dbReference>
<gene>
    <name evidence="3" type="ORF">Z520_07196</name>
</gene>
<name>A0A0D2JUB5_9EURO</name>
<dbReference type="GO" id="GO:0031956">
    <property type="term" value="F:medium-chain fatty acid-CoA ligase activity"/>
    <property type="evidence" value="ECO:0007669"/>
    <property type="project" value="TreeGrafter"/>
</dbReference>
<dbReference type="AlphaFoldDB" id="A0A0D2JUB5"/>
<organism evidence="3 4">
    <name type="scientific">Fonsecaea multimorphosa CBS 102226</name>
    <dbReference type="NCBI Taxonomy" id="1442371"/>
    <lineage>
        <taxon>Eukaryota</taxon>
        <taxon>Fungi</taxon>
        <taxon>Dikarya</taxon>
        <taxon>Ascomycota</taxon>
        <taxon>Pezizomycotina</taxon>
        <taxon>Eurotiomycetes</taxon>
        <taxon>Chaetothyriomycetidae</taxon>
        <taxon>Chaetothyriales</taxon>
        <taxon>Herpotrichiellaceae</taxon>
        <taxon>Fonsecaea</taxon>
    </lineage>
</organism>
<evidence type="ECO:0000313" key="3">
    <source>
        <dbReference type="EMBL" id="KIX97082.1"/>
    </source>
</evidence>